<evidence type="ECO:0000313" key="5">
    <source>
        <dbReference type="Proteomes" id="UP000315995"/>
    </source>
</evidence>
<protein>
    <recommendedName>
        <fullName evidence="6">Tetratricopeptide repeat protein</fullName>
    </recommendedName>
</protein>
<evidence type="ECO:0000313" key="4">
    <source>
        <dbReference type="EMBL" id="QDG52296.1"/>
    </source>
</evidence>
<feature type="compositionally biased region" description="Basic and acidic residues" evidence="2">
    <location>
        <begin position="145"/>
        <end position="169"/>
    </location>
</feature>
<evidence type="ECO:0000256" key="1">
    <source>
        <dbReference type="PROSITE-ProRule" id="PRU00339"/>
    </source>
</evidence>
<feature type="region of interest" description="Disordered" evidence="2">
    <location>
        <begin position="145"/>
        <end position="171"/>
    </location>
</feature>
<reference evidence="4 5" key="1">
    <citation type="submission" date="2019-06" db="EMBL/GenBank/DDBJ databases">
        <title>Persicimonas caeni gen. nov., sp. nov., a predatory bacterium isolated from solar saltern.</title>
        <authorList>
            <person name="Wang S."/>
        </authorList>
    </citation>
    <scope>NUCLEOTIDE SEQUENCE [LARGE SCALE GENOMIC DNA]</scope>
    <source>
        <strain evidence="4 5">YN101</strain>
    </source>
</reference>
<proteinExistence type="predicted"/>
<evidence type="ECO:0008006" key="6">
    <source>
        <dbReference type="Google" id="ProtNLM"/>
    </source>
</evidence>
<dbReference type="InterPro" id="IPR019734">
    <property type="entry name" value="TPR_rpt"/>
</dbReference>
<feature type="repeat" description="TPR" evidence="1">
    <location>
        <begin position="53"/>
        <end position="86"/>
    </location>
</feature>
<dbReference type="EMBL" id="CP041186">
    <property type="protein sequence ID" value="QDG52296.1"/>
    <property type="molecule type" value="Genomic_DNA"/>
</dbReference>
<evidence type="ECO:0000256" key="2">
    <source>
        <dbReference type="SAM" id="MobiDB-lite"/>
    </source>
</evidence>
<dbReference type="SUPFAM" id="SSF48452">
    <property type="entry name" value="TPR-like"/>
    <property type="match status" value="1"/>
</dbReference>
<dbReference type="PROSITE" id="PS50005">
    <property type="entry name" value="TPR"/>
    <property type="match status" value="1"/>
</dbReference>
<dbReference type="Gene3D" id="1.25.40.10">
    <property type="entry name" value="Tetratricopeptide repeat domain"/>
    <property type="match status" value="1"/>
</dbReference>
<dbReference type="AlphaFoldDB" id="A0A4Y6PVD6"/>
<dbReference type="Proteomes" id="UP000315995">
    <property type="component" value="Chromosome"/>
</dbReference>
<accession>A0A4Y6PVD6</accession>
<organism evidence="4 5">
    <name type="scientific">Persicimonas caeni</name>
    <dbReference type="NCBI Taxonomy" id="2292766"/>
    <lineage>
        <taxon>Bacteria</taxon>
        <taxon>Deltaproteobacteria</taxon>
        <taxon>Bradymonadales</taxon>
        <taxon>Bradymonadaceae</taxon>
        <taxon>Persicimonas</taxon>
    </lineage>
</organism>
<dbReference type="InterPro" id="IPR011990">
    <property type="entry name" value="TPR-like_helical_dom_sf"/>
</dbReference>
<accession>A0A5B8Y897</accession>
<gene>
    <name evidence="4" type="ORF">FIV42_16590</name>
</gene>
<feature type="chain" id="PRO_5030106504" description="Tetratricopeptide repeat protein" evidence="3">
    <location>
        <begin position="38"/>
        <end position="296"/>
    </location>
</feature>
<evidence type="ECO:0000256" key="3">
    <source>
        <dbReference type="SAM" id="SignalP"/>
    </source>
</evidence>
<keyword evidence="1" id="KW-0802">TPR repeat</keyword>
<feature type="signal peptide" evidence="3">
    <location>
        <begin position="1"/>
        <end position="37"/>
    </location>
</feature>
<keyword evidence="3" id="KW-0732">Signal</keyword>
<sequence length="296" mass="30781">MSNPAMNANSKMFRVTRVALAASLAAACALGTTPALAQQGDKPAVSAQDKKKAQAHFDKGAEYYLQERYARAIVEFRKGYESYPEAMFLYNIALAQAKLGQHDKALATSERAAEGLKGKTKAANAALGAACTVALGAPERAEAMAEAASRARAEAPTKDARPDEKKDPVDEAPVLETAEGLGVLGWTGTAMLVVGGAALAGAGWTSIELEDDWAAYEEAGADADSARYAQLREDISSKQDRGQILLYSGAGLAVAGAALLTVDLMSGAEREPTASSYTLTPSVGADAVALDFTLAF</sequence>
<dbReference type="OrthoDB" id="5507504at2"/>
<dbReference type="RefSeq" id="WP_141198768.1">
    <property type="nucleotide sequence ID" value="NZ_CP041186.1"/>
</dbReference>
<name>A0A4Y6PVD6_PERCE</name>
<keyword evidence="5" id="KW-1185">Reference proteome</keyword>